<feature type="compositionally biased region" description="Polar residues" evidence="3">
    <location>
        <begin position="521"/>
        <end position="544"/>
    </location>
</feature>
<dbReference type="PANTHER" id="PTHR46093:SF18">
    <property type="entry name" value="FIBRONECTIN TYPE-III DOMAIN-CONTAINING PROTEIN"/>
    <property type="match status" value="1"/>
</dbReference>
<dbReference type="EMBL" id="JAIXMP010000003">
    <property type="protein sequence ID" value="KAI9275927.1"/>
    <property type="molecule type" value="Genomic_DNA"/>
</dbReference>
<keyword evidence="2" id="KW-0677">Repeat</keyword>
<evidence type="ECO:0000256" key="1">
    <source>
        <dbReference type="ARBA" id="ARBA00022441"/>
    </source>
</evidence>
<keyword evidence="4" id="KW-0472">Membrane</keyword>
<keyword evidence="1" id="KW-0880">Kelch repeat</keyword>
<feature type="compositionally biased region" description="Basic and acidic residues" evidence="3">
    <location>
        <begin position="551"/>
        <end position="563"/>
    </location>
</feature>
<sequence>MRLVSAGGRFTFLICLGDYHCGDVDGMAKNTQKRLLFVRKSGIRLNISLVVFIIMVEILGQRSIFALSMMLIMSQQFILLVYSLTPQPRSDHKCVYMSTVAKIFCYGGEWFGPTDDGYTRPTMDLIFFSLDLSQRRTITEIQDAWENIDANVGPNTYFAMVAVPTHNLIFMDGGAGARDPDYGTPHVRYKSATYNTETGGTWSQVTPERLGTAVNMHTATLGPDNDTIFIWGGERDEDTGLTPGEAPNPREMFIFDINNKETPWKTGNVAETTYYTHTGVLVGSLIYYIGGSYISTSEGGREFVPMNIVRTFDTNTEQWGSLPITGDVIPTKRDGHTATLKPSTGEIILFGGYDADDYFYILNTHGDLSWSNRTIQVTANDSFTPRQLAAHSTTLAGSYLFIMFGITSNDGITINSTNRVWVMDVNQWAWISEFDGIQPQPIPTETPVEPNTLSGGAIAGIVVGAVLGLAIIAGVIFFLLKRKKRQLQEKREKDQIILTTTEHHDLSPPPPTGFSREYSDNDNNVSQSMLHQNNAPDYSQDNSSRGGGDAPNKHSMDFSDKNTRTSWPNRFSYNIPDESQQERPTSTAMSYENSSDSNTAVGYAPRLVMLPVKPDAFNSS</sequence>
<feature type="region of interest" description="Disordered" evidence="3">
    <location>
        <begin position="498"/>
        <end position="606"/>
    </location>
</feature>
<gene>
    <name evidence="5" type="ORF">BDA99DRAFT_588940</name>
</gene>
<reference evidence="5" key="1">
    <citation type="journal article" date="2022" name="IScience">
        <title>Evolution of zygomycete secretomes and the origins of terrestrial fungal ecologies.</title>
        <authorList>
            <person name="Chang Y."/>
            <person name="Wang Y."/>
            <person name="Mondo S."/>
            <person name="Ahrendt S."/>
            <person name="Andreopoulos W."/>
            <person name="Barry K."/>
            <person name="Beard J."/>
            <person name="Benny G.L."/>
            <person name="Blankenship S."/>
            <person name="Bonito G."/>
            <person name="Cuomo C."/>
            <person name="Desiro A."/>
            <person name="Gervers K.A."/>
            <person name="Hundley H."/>
            <person name="Kuo A."/>
            <person name="LaButti K."/>
            <person name="Lang B.F."/>
            <person name="Lipzen A."/>
            <person name="O'Donnell K."/>
            <person name="Pangilinan J."/>
            <person name="Reynolds N."/>
            <person name="Sandor L."/>
            <person name="Smith M.E."/>
            <person name="Tsang A."/>
            <person name="Grigoriev I.V."/>
            <person name="Stajich J.E."/>
            <person name="Spatafora J.W."/>
        </authorList>
    </citation>
    <scope>NUCLEOTIDE SEQUENCE</scope>
    <source>
        <strain evidence="5">RSA 2281</strain>
    </source>
</reference>
<keyword evidence="4" id="KW-1133">Transmembrane helix</keyword>
<evidence type="ECO:0000256" key="2">
    <source>
        <dbReference type="ARBA" id="ARBA00022737"/>
    </source>
</evidence>
<keyword evidence="4" id="KW-0812">Transmembrane</keyword>
<dbReference type="PANTHER" id="PTHR46093">
    <property type="entry name" value="ACYL-COA-BINDING DOMAIN-CONTAINING PROTEIN 5"/>
    <property type="match status" value="1"/>
</dbReference>
<dbReference type="Gene3D" id="2.120.10.80">
    <property type="entry name" value="Kelch-type beta propeller"/>
    <property type="match status" value="2"/>
</dbReference>
<feature type="transmembrane region" description="Helical" evidence="4">
    <location>
        <begin position="457"/>
        <end position="480"/>
    </location>
</feature>
<protein>
    <recommendedName>
        <fullName evidence="7">Galactose oxidase</fullName>
    </recommendedName>
</protein>
<organism evidence="5 6">
    <name type="scientific">Phascolomyces articulosus</name>
    <dbReference type="NCBI Taxonomy" id="60185"/>
    <lineage>
        <taxon>Eukaryota</taxon>
        <taxon>Fungi</taxon>
        <taxon>Fungi incertae sedis</taxon>
        <taxon>Mucoromycota</taxon>
        <taxon>Mucoromycotina</taxon>
        <taxon>Mucoromycetes</taxon>
        <taxon>Mucorales</taxon>
        <taxon>Lichtheimiaceae</taxon>
        <taxon>Phascolomyces</taxon>
    </lineage>
</organism>
<feature type="transmembrane region" description="Helical" evidence="4">
    <location>
        <begin position="41"/>
        <end position="59"/>
    </location>
</feature>
<feature type="compositionally biased region" description="Polar residues" evidence="3">
    <location>
        <begin position="582"/>
        <end position="600"/>
    </location>
</feature>
<accession>A0AAD5K9Z7</accession>
<reference evidence="5" key="2">
    <citation type="submission" date="2023-02" db="EMBL/GenBank/DDBJ databases">
        <authorList>
            <consortium name="DOE Joint Genome Institute"/>
            <person name="Mondo S.J."/>
            <person name="Chang Y."/>
            <person name="Wang Y."/>
            <person name="Ahrendt S."/>
            <person name="Andreopoulos W."/>
            <person name="Barry K."/>
            <person name="Beard J."/>
            <person name="Benny G.L."/>
            <person name="Blankenship S."/>
            <person name="Bonito G."/>
            <person name="Cuomo C."/>
            <person name="Desiro A."/>
            <person name="Gervers K.A."/>
            <person name="Hundley H."/>
            <person name="Kuo A."/>
            <person name="LaButti K."/>
            <person name="Lang B.F."/>
            <person name="Lipzen A."/>
            <person name="O'Donnell K."/>
            <person name="Pangilinan J."/>
            <person name="Reynolds N."/>
            <person name="Sandor L."/>
            <person name="Smith M.W."/>
            <person name="Tsang A."/>
            <person name="Grigoriev I.V."/>
            <person name="Stajich J.E."/>
            <person name="Spatafora J.W."/>
        </authorList>
    </citation>
    <scope>NUCLEOTIDE SEQUENCE</scope>
    <source>
        <strain evidence="5">RSA 2281</strain>
    </source>
</reference>
<evidence type="ECO:0000256" key="3">
    <source>
        <dbReference type="SAM" id="MobiDB-lite"/>
    </source>
</evidence>
<name>A0AAD5K9Z7_9FUNG</name>
<evidence type="ECO:0000313" key="6">
    <source>
        <dbReference type="Proteomes" id="UP001209540"/>
    </source>
</evidence>
<dbReference type="Pfam" id="PF24681">
    <property type="entry name" value="Kelch_KLHDC2_KLHL20_DRC7"/>
    <property type="match status" value="1"/>
</dbReference>
<dbReference type="CDD" id="cd12087">
    <property type="entry name" value="TM_EGFR-like"/>
    <property type="match status" value="1"/>
</dbReference>
<evidence type="ECO:0000256" key="4">
    <source>
        <dbReference type="SAM" id="Phobius"/>
    </source>
</evidence>
<evidence type="ECO:0000313" key="5">
    <source>
        <dbReference type="EMBL" id="KAI9275927.1"/>
    </source>
</evidence>
<dbReference type="InterPro" id="IPR015915">
    <property type="entry name" value="Kelch-typ_b-propeller"/>
</dbReference>
<keyword evidence="6" id="KW-1185">Reference proteome</keyword>
<dbReference type="Proteomes" id="UP001209540">
    <property type="component" value="Unassembled WGS sequence"/>
</dbReference>
<evidence type="ECO:0008006" key="7">
    <source>
        <dbReference type="Google" id="ProtNLM"/>
    </source>
</evidence>
<proteinExistence type="predicted"/>
<dbReference type="SUPFAM" id="SSF117281">
    <property type="entry name" value="Kelch motif"/>
    <property type="match status" value="2"/>
</dbReference>
<comment type="caution">
    <text evidence="5">The sequence shown here is derived from an EMBL/GenBank/DDBJ whole genome shotgun (WGS) entry which is preliminary data.</text>
</comment>
<dbReference type="AlphaFoldDB" id="A0AAD5K9Z7"/>